<evidence type="ECO:0000256" key="3">
    <source>
        <dbReference type="ARBA" id="ARBA00023054"/>
    </source>
</evidence>
<dbReference type="Proteomes" id="UP000092124">
    <property type="component" value="Unassembled WGS sequence"/>
</dbReference>
<name>A0A1A6HWC7_NEOLE</name>
<dbReference type="PANTHER" id="PTHR23337">
    <property type="entry name" value="ZINC FINGER CW-TYPE COILED-COIL DOMAIN PROTEIN 1"/>
    <property type="match status" value="1"/>
</dbReference>
<reference evidence="5 6" key="1">
    <citation type="submission" date="2016-06" db="EMBL/GenBank/DDBJ databases">
        <title>The Draft Genome Sequence and Annotation of the Desert Woodrat Neotoma lepida.</title>
        <authorList>
            <person name="Campbell M."/>
            <person name="Oakeson K.F."/>
            <person name="Yandell M."/>
            <person name="Halpert J.R."/>
            <person name="Dearing D."/>
        </authorList>
    </citation>
    <scope>NUCLEOTIDE SEQUENCE [LARGE SCALE GENOMIC DNA]</scope>
    <source>
        <strain evidence="5">417</strain>
        <tissue evidence="5">Liver</tissue>
    </source>
</reference>
<evidence type="ECO:0000313" key="6">
    <source>
        <dbReference type="Proteomes" id="UP000092124"/>
    </source>
</evidence>
<dbReference type="EMBL" id="LZPO01008027">
    <property type="protein sequence ID" value="OBS82544.1"/>
    <property type="molecule type" value="Genomic_DNA"/>
</dbReference>
<dbReference type="GO" id="GO:0005634">
    <property type="term" value="C:nucleus"/>
    <property type="evidence" value="ECO:0007669"/>
    <property type="project" value="UniProtKB-SubCell"/>
</dbReference>
<protein>
    <submittedName>
        <fullName evidence="5">Uncharacterized protein</fullName>
    </submittedName>
</protein>
<comment type="subcellular location">
    <subcellularLocation>
        <location evidence="1">Nucleus</location>
    </subcellularLocation>
</comment>
<evidence type="ECO:0000256" key="1">
    <source>
        <dbReference type="ARBA" id="ARBA00004123"/>
    </source>
</evidence>
<keyword evidence="6" id="KW-1185">Reference proteome</keyword>
<dbReference type="GO" id="GO:0046872">
    <property type="term" value="F:metal ion binding"/>
    <property type="evidence" value="ECO:0007669"/>
    <property type="project" value="UniProtKB-KW"/>
</dbReference>
<accession>A0A1A6HWC7</accession>
<organism evidence="5 6">
    <name type="scientific">Neotoma lepida</name>
    <name type="common">Desert woodrat</name>
    <dbReference type="NCBI Taxonomy" id="56216"/>
    <lineage>
        <taxon>Eukaryota</taxon>
        <taxon>Metazoa</taxon>
        <taxon>Chordata</taxon>
        <taxon>Craniata</taxon>
        <taxon>Vertebrata</taxon>
        <taxon>Euteleostomi</taxon>
        <taxon>Mammalia</taxon>
        <taxon>Eutheria</taxon>
        <taxon>Euarchontoglires</taxon>
        <taxon>Glires</taxon>
        <taxon>Rodentia</taxon>
        <taxon>Myomorpha</taxon>
        <taxon>Muroidea</taxon>
        <taxon>Cricetidae</taxon>
        <taxon>Neotominae</taxon>
        <taxon>Neotoma</taxon>
    </lineage>
</organism>
<gene>
    <name evidence="5" type="ORF">A6R68_23469</name>
</gene>
<dbReference type="AlphaFoldDB" id="A0A1A6HWC7"/>
<evidence type="ECO:0000256" key="2">
    <source>
        <dbReference type="ARBA" id="ARBA00022723"/>
    </source>
</evidence>
<proteinExistence type="predicted"/>
<keyword evidence="3" id="KW-0175">Coiled coil</keyword>
<evidence type="ECO:0000313" key="5">
    <source>
        <dbReference type="EMBL" id="OBS82544.1"/>
    </source>
</evidence>
<dbReference type="PANTHER" id="PTHR23337:SF7">
    <property type="entry name" value="ATPASE MORC2"/>
    <property type="match status" value="1"/>
</dbReference>
<sequence length="605" mass="68703">MSTLIVFFVPGKRQNAWDPRHASKRFPDSAADSKYESIRGHFYEGICSKMFPSAISDLYRERQPNSEKLRYRASSDFSISCRWALLSFPSKILRIPLSHTGSIVQSHLLLDVSADPALEGSQEMLASGVNFFSWLSSDKSQETMLKKAEVTPASITTLLTDTKIKVWVHFGILQDQKKPLLTAVPKETPHLTIPLWHQETIGAGMCLGSVASVIQFGKTVKRIPESTQLGQYKHRFKMRFNDFTLFTKKENTMTSLFPSQLFHEEEDIDEVSPIAYLENPKEEFAIKAKFIFKYSVFYTEEEVMTQFTRLPENSTRESRSSRATSGMAVLQGWLTGRKDSCYRALLIIFNLKLMDVTEHNLQSKKCPDGQDLYRGHRARLGTPELLLPEKLTSRKGSRMLSGEPSKNPRNCFVLGDNVEYPDLDGAFIFSNCSHIIKKDSPKLDGSMSIHTISRFLLMPRRIGHLLQAMEEHLAHYGKDIAIAQNGVIRFWDEFGYLSAKWNSLHLRAVDTLTTIQLSFVSAVDDPLLPAEFSMKVALVPGFAQGTTILSRTSKQKTLLGTLKRTQRQGKKQKQLVEEIHQQQEIDQECSEKISSYISSHDNQPF</sequence>
<keyword evidence="2" id="KW-0479">Metal-binding</keyword>
<keyword evidence="4" id="KW-0539">Nucleus</keyword>
<dbReference type="STRING" id="56216.A0A1A6HWC7"/>
<evidence type="ECO:0000256" key="4">
    <source>
        <dbReference type="ARBA" id="ARBA00023242"/>
    </source>
</evidence>
<comment type="caution">
    <text evidence="5">The sequence shown here is derived from an EMBL/GenBank/DDBJ whole genome shotgun (WGS) entry which is preliminary data.</text>
</comment>